<gene>
    <name evidence="3" type="ORF">SAMN05421644_10441</name>
</gene>
<dbReference type="InterPro" id="IPR045254">
    <property type="entry name" value="Nit1/2_C-N_Hydrolase"/>
</dbReference>
<dbReference type="SUPFAM" id="SSF56317">
    <property type="entry name" value="Carbon-nitrogen hydrolase"/>
    <property type="match status" value="1"/>
</dbReference>
<dbReference type="InterPro" id="IPR036526">
    <property type="entry name" value="C-N_Hydrolase_sf"/>
</dbReference>
<reference evidence="4" key="1">
    <citation type="submission" date="2016-10" db="EMBL/GenBank/DDBJ databases">
        <authorList>
            <person name="Varghese N."/>
            <person name="Submissions S."/>
        </authorList>
    </citation>
    <scope>NUCLEOTIDE SEQUENCE [LARGE SCALE GENOMIC DNA]</scope>
    <source>
        <strain evidence="4">DSM 173</strain>
    </source>
</reference>
<dbReference type="Gene3D" id="3.60.110.10">
    <property type="entry name" value="Carbon-nitrogen hydrolase"/>
    <property type="match status" value="1"/>
</dbReference>
<dbReference type="PANTHER" id="PTHR23088">
    <property type="entry name" value="NITRILASE-RELATED"/>
    <property type="match status" value="1"/>
</dbReference>
<name>A0A1H3BX40_ALLWA</name>
<dbReference type="AlphaFoldDB" id="A0A1H3BX40"/>
<evidence type="ECO:0000259" key="2">
    <source>
        <dbReference type="PROSITE" id="PS50263"/>
    </source>
</evidence>
<sequence>MKEKHLIGAVQMATGPNVSANLFEAERLVREAVETGAELVVLPENFAFMGQHDRDQLDIRETDGDGPLQSFLARLAKQFGIWLIGGTIPLAAADATKVRAACLVFDERGERVARYDKIHLFDVNLPGLDERYHESAVIEPGTTPAVVASPFGRIGLAICYDLRFPELFRRLLDDQAELLVVPSAFTAVTGKAHWESLLRARAIENLAYVVAAAQGGFHVNGRETYGHSMIVDPWGTILTQTARGSGVVCAALDREFLDSVRRSFPTIQHRRLKCEA</sequence>
<dbReference type="CDD" id="cd07572">
    <property type="entry name" value="nit"/>
    <property type="match status" value="1"/>
</dbReference>
<dbReference type="Pfam" id="PF00795">
    <property type="entry name" value="CN_hydrolase"/>
    <property type="match status" value="1"/>
</dbReference>
<evidence type="ECO:0000313" key="3">
    <source>
        <dbReference type="EMBL" id="SDX46510.1"/>
    </source>
</evidence>
<accession>A0A1H3BX40</accession>
<organism evidence="3 4">
    <name type="scientific">Allochromatium warmingii</name>
    <name type="common">Chromatium warmingii</name>
    <dbReference type="NCBI Taxonomy" id="61595"/>
    <lineage>
        <taxon>Bacteria</taxon>
        <taxon>Pseudomonadati</taxon>
        <taxon>Pseudomonadota</taxon>
        <taxon>Gammaproteobacteria</taxon>
        <taxon>Chromatiales</taxon>
        <taxon>Chromatiaceae</taxon>
        <taxon>Allochromatium</taxon>
    </lineage>
</organism>
<dbReference type="Proteomes" id="UP000198672">
    <property type="component" value="Unassembled WGS sequence"/>
</dbReference>
<dbReference type="EMBL" id="FNOW01000004">
    <property type="protein sequence ID" value="SDX46510.1"/>
    <property type="molecule type" value="Genomic_DNA"/>
</dbReference>
<dbReference type="InterPro" id="IPR003010">
    <property type="entry name" value="C-N_Hydrolase"/>
</dbReference>
<keyword evidence="4" id="KW-1185">Reference proteome</keyword>
<proteinExistence type="predicted"/>
<dbReference type="RefSeq" id="WP_091331970.1">
    <property type="nucleotide sequence ID" value="NZ_FNOW01000004.1"/>
</dbReference>
<dbReference type="PROSITE" id="PS50263">
    <property type="entry name" value="CN_HYDROLASE"/>
    <property type="match status" value="1"/>
</dbReference>
<dbReference type="PANTHER" id="PTHR23088:SF27">
    <property type="entry name" value="DEAMINATED GLUTATHIONE AMIDASE"/>
    <property type="match status" value="1"/>
</dbReference>
<keyword evidence="1" id="KW-0378">Hydrolase</keyword>
<protein>
    <submittedName>
        <fullName evidence="3">Nitrilase</fullName>
    </submittedName>
</protein>
<dbReference type="STRING" id="61595.SAMN05421644_10441"/>
<evidence type="ECO:0000313" key="4">
    <source>
        <dbReference type="Proteomes" id="UP000198672"/>
    </source>
</evidence>
<feature type="domain" description="CN hydrolase" evidence="2">
    <location>
        <begin position="5"/>
        <end position="254"/>
    </location>
</feature>
<dbReference type="OrthoDB" id="9811121at2"/>
<dbReference type="GO" id="GO:0016811">
    <property type="term" value="F:hydrolase activity, acting on carbon-nitrogen (but not peptide) bonds, in linear amides"/>
    <property type="evidence" value="ECO:0007669"/>
    <property type="project" value="InterPro"/>
</dbReference>
<evidence type="ECO:0000256" key="1">
    <source>
        <dbReference type="ARBA" id="ARBA00022801"/>
    </source>
</evidence>